<dbReference type="InterPro" id="IPR005135">
    <property type="entry name" value="Endo/exonuclease/phosphatase"/>
</dbReference>
<dbReference type="AlphaFoldDB" id="A0AAV6GBU4"/>
<comment type="caution">
    <text evidence="3">The sequence shown here is derived from an EMBL/GenBank/DDBJ whole genome shotgun (WGS) entry which is preliminary data.</text>
</comment>
<gene>
    <name evidence="3" type="ORF">AALO_G00173150</name>
</gene>
<feature type="domain" description="Endonuclease/exonuclease/phosphatase" evidence="2">
    <location>
        <begin position="22"/>
        <end position="150"/>
    </location>
</feature>
<protein>
    <recommendedName>
        <fullName evidence="2">Endonuclease/exonuclease/phosphatase domain-containing protein</fullName>
    </recommendedName>
</protein>
<dbReference type="Gene3D" id="3.60.10.10">
    <property type="entry name" value="Endonuclease/exonuclease/phosphatase"/>
    <property type="match status" value="1"/>
</dbReference>
<sequence length="537" mass="61623">MMRIVMEVTLYYSVRSIIIHYTLVNVYTHKDDTKMLDRLAQYLQGTVSGTLVIGGDFNAVLDPAWDRNKLPTKRSSSDGRLSHFISSLNLSDVWSTKHPTATGFTYKQMDSSRKTIQESRIDNFFMQRKDMSSFKSIEVQKRNISDHQPLALALLLQHRDSPEPLLGKIGKVSEMLEKYRKIPKNVSERMKISGSEIVMAINRLSVKCNGTDNESMIEKCKNNYLQKTEELKILYNQLLRMTTIPDRLKCRCIQTTSSSADHLVFATVLENCVQAQLSKKYNRLKRSQVDTSRILISQVKLTAGKIERIFLDKILTVDCCRDLSIISKLLSDDDSKGYKLLMENCPLKQTVVSLALTYLADQMMEKGADWVITSQNRLTLHVGNVQSGYKSLNKIRNHDFTCTSGLELIWLDSEEKEEVDEAEESEAEAEEEGREEGEEEREEEGREEGEEEREEEEESEEEGREEGEEEREEEEESEEEGREEGEEEREEEEESEEEEEGREEGELSSSDSTRSDEEGGEEGESEEGGVVEMKKKR</sequence>
<keyword evidence="4" id="KW-1185">Reference proteome</keyword>
<reference evidence="3" key="1">
    <citation type="submission" date="2020-10" db="EMBL/GenBank/DDBJ databases">
        <title>Chromosome-scale genome assembly of the Allis shad, Alosa alosa.</title>
        <authorList>
            <person name="Margot Z."/>
            <person name="Christophe K."/>
            <person name="Cabau C."/>
            <person name="Louis A."/>
            <person name="Berthelot C."/>
            <person name="Parey E."/>
            <person name="Roest Crollius H."/>
            <person name="Montfort J."/>
            <person name="Robinson-Rechavi M."/>
            <person name="Bucao C."/>
            <person name="Bouchez O."/>
            <person name="Gislard M."/>
            <person name="Lluch J."/>
            <person name="Milhes M."/>
            <person name="Lampietro C."/>
            <person name="Lopez Roques C."/>
            <person name="Donnadieu C."/>
            <person name="Braasch I."/>
            <person name="Desvignes T."/>
            <person name="Postlethwait J."/>
            <person name="Bobe J."/>
            <person name="Guiguen Y."/>
        </authorList>
    </citation>
    <scope>NUCLEOTIDE SEQUENCE</scope>
    <source>
        <strain evidence="3">M-15738</strain>
        <tissue evidence="3">Blood</tissue>
    </source>
</reference>
<evidence type="ECO:0000256" key="1">
    <source>
        <dbReference type="SAM" id="MobiDB-lite"/>
    </source>
</evidence>
<dbReference type="SUPFAM" id="SSF56219">
    <property type="entry name" value="DNase I-like"/>
    <property type="match status" value="1"/>
</dbReference>
<feature type="compositionally biased region" description="Acidic residues" evidence="1">
    <location>
        <begin position="518"/>
        <end position="529"/>
    </location>
</feature>
<dbReference type="EMBL" id="JADWDJ010000013">
    <property type="protein sequence ID" value="KAG5270862.1"/>
    <property type="molecule type" value="Genomic_DNA"/>
</dbReference>
<name>A0AAV6GBU4_9TELE</name>
<feature type="non-terminal residue" evidence="3">
    <location>
        <position position="537"/>
    </location>
</feature>
<dbReference type="GO" id="GO:0003824">
    <property type="term" value="F:catalytic activity"/>
    <property type="evidence" value="ECO:0007669"/>
    <property type="project" value="InterPro"/>
</dbReference>
<accession>A0AAV6GBU4</accession>
<feature type="compositionally biased region" description="Acidic residues" evidence="1">
    <location>
        <begin position="413"/>
        <end position="503"/>
    </location>
</feature>
<proteinExistence type="predicted"/>
<evidence type="ECO:0000313" key="4">
    <source>
        <dbReference type="Proteomes" id="UP000823561"/>
    </source>
</evidence>
<dbReference type="InterPro" id="IPR036691">
    <property type="entry name" value="Endo/exonu/phosph_ase_sf"/>
</dbReference>
<evidence type="ECO:0000313" key="3">
    <source>
        <dbReference type="EMBL" id="KAG5270862.1"/>
    </source>
</evidence>
<dbReference type="Pfam" id="PF14529">
    <property type="entry name" value="Exo_endo_phos_2"/>
    <property type="match status" value="1"/>
</dbReference>
<dbReference type="Proteomes" id="UP000823561">
    <property type="component" value="Chromosome 13"/>
</dbReference>
<feature type="region of interest" description="Disordered" evidence="1">
    <location>
        <begin position="413"/>
        <end position="537"/>
    </location>
</feature>
<organism evidence="3 4">
    <name type="scientific">Alosa alosa</name>
    <name type="common">allis shad</name>
    <dbReference type="NCBI Taxonomy" id="278164"/>
    <lineage>
        <taxon>Eukaryota</taxon>
        <taxon>Metazoa</taxon>
        <taxon>Chordata</taxon>
        <taxon>Craniata</taxon>
        <taxon>Vertebrata</taxon>
        <taxon>Euteleostomi</taxon>
        <taxon>Actinopterygii</taxon>
        <taxon>Neopterygii</taxon>
        <taxon>Teleostei</taxon>
        <taxon>Clupei</taxon>
        <taxon>Clupeiformes</taxon>
        <taxon>Clupeoidei</taxon>
        <taxon>Clupeidae</taxon>
        <taxon>Alosa</taxon>
    </lineage>
</organism>
<evidence type="ECO:0000259" key="2">
    <source>
        <dbReference type="Pfam" id="PF14529"/>
    </source>
</evidence>